<feature type="region of interest" description="Disordered" evidence="7">
    <location>
        <begin position="1"/>
        <end position="31"/>
    </location>
</feature>
<evidence type="ECO:0000256" key="2">
    <source>
        <dbReference type="ARBA" id="ARBA00005382"/>
    </source>
</evidence>
<keyword evidence="5 6" id="KW-0378">Hydrolase</keyword>
<evidence type="ECO:0000313" key="10">
    <source>
        <dbReference type="RefSeq" id="XP_013167367.1"/>
    </source>
</evidence>
<evidence type="ECO:0000256" key="1">
    <source>
        <dbReference type="ARBA" id="ARBA00001013"/>
    </source>
</evidence>
<keyword evidence="4" id="KW-0732">Signal</keyword>
<reference evidence="10" key="1">
    <citation type="submission" date="2025-08" db="UniProtKB">
        <authorList>
            <consortium name="RefSeq"/>
        </authorList>
    </citation>
    <scope>IDENTIFICATION</scope>
</reference>
<evidence type="ECO:0000259" key="8">
    <source>
        <dbReference type="Pfam" id="PF02055"/>
    </source>
</evidence>
<feature type="region of interest" description="Disordered" evidence="7">
    <location>
        <begin position="1007"/>
        <end position="1030"/>
    </location>
</feature>
<keyword evidence="6" id="KW-0326">Glycosidase</keyword>
<feature type="region of interest" description="Disordered" evidence="7">
    <location>
        <begin position="898"/>
        <end position="926"/>
    </location>
</feature>
<evidence type="ECO:0000256" key="3">
    <source>
        <dbReference type="ARBA" id="ARBA00012658"/>
    </source>
</evidence>
<accession>A0AAJ6Z8Q7</accession>
<dbReference type="SUPFAM" id="SSF51011">
    <property type="entry name" value="Glycosyl hydrolase domain"/>
    <property type="match status" value="1"/>
</dbReference>
<keyword evidence="6" id="KW-0746">Sphingolipid metabolism</keyword>
<dbReference type="InterPro" id="IPR001139">
    <property type="entry name" value="Glyco_hydro_30"/>
</dbReference>
<feature type="compositionally biased region" description="Acidic residues" evidence="7">
    <location>
        <begin position="540"/>
        <end position="559"/>
    </location>
</feature>
<dbReference type="PANTHER" id="PTHR11069:SF23">
    <property type="entry name" value="LYSOSOMAL ACID GLUCOSYLCERAMIDASE"/>
    <property type="match status" value="1"/>
</dbReference>
<dbReference type="GeneID" id="106117551"/>
<organism evidence="10">
    <name type="scientific">Papilio xuthus</name>
    <name type="common">Asian swallowtail butterfly</name>
    <dbReference type="NCBI Taxonomy" id="66420"/>
    <lineage>
        <taxon>Eukaryota</taxon>
        <taxon>Metazoa</taxon>
        <taxon>Ecdysozoa</taxon>
        <taxon>Arthropoda</taxon>
        <taxon>Hexapoda</taxon>
        <taxon>Insecta</taxon>
        <taxon>Pterygota</taxon>
        <taxon>Neoptera</taxon>
        <taxon>Endopterygota</taxon>
        <taxon>Lepidoptera</taxon>
        <taxon>Glossata</taxon>
        <taxon>Ditrysia</taxon>
        <taxon>Papilionoidea</taxon>
        <taxon>Papilionidae</taxon>
        <taxon>Papilioninae</taxon>
        <taxon>Papilio</taxon>
    </lineage>
</organism>
<evidence type="ECO:0000256" key="4">
    <source>
        <dbReference type="ARBA" id="ARBA00022729"/>
    </source>
</evidence>
<dbReference type="EC" id="3.2.1.45" evidence="3 6"/>
<protein>
    <recommendedName>
        <fullName evidence="3 6">Glucosylceramidase</fullName>
        <ecNumber evidence="3 6">3.2.1.45</ecNumber>
    </recommendedName>
</protein>
<name>A0AAJ6Z8Q7_PAPXU</name>
<keyword evidence="6" id="KW-0443">Lipid metabolism</keyword>
<feature type="domain" description="Glycosyl hydrolase family 30 beta sandwich" evidence="9">
    <location>
        <begin position="1619"/>
        <end position="1681"/>
    </location>
</feature>
<evidence type="ECO:0000256" key="6">
    <source>
        <dbReference type="RuleBase" id="RU361188"/>
    </source>
</evidence>
<feature type="domain" description="Glycosyl hydrolase family 30 TIM-barrel" evidence="8">
    <location>
        <begin position="1268"/>
        <end position="1616"/>
    </location>
</feature>
<dbReference type="Proteomes" id="UP000694872">
    <property type="component" value="Unplaced"/>
</dbReference>
<feature type="region of interest" description="Disordered" evidence="7">
    <location>
        <begin position="1068"/>
        <end position="1090"/>
    </location>
</feature>
<sequence length="1719" mass="194470">MSPNSPMGSFTQETDDCPCRLSEIDSQGSPSIFRPFILRNSHPSEREQQLKQKPLLQPEVGLASSVLETIQKATDEEYKEALEREASRSILEIESGFDDSEPGNSRNSVTIVFNPREDLYGDDTIPEASHVHETRCIHSPLGSSLANNDMPRMSKQKFLKRKPVGHLTKTLFDMDNGASNIKETFAVNNNALNTKLKMNPLLLNNLQTTNEDIVNNPIPNINSRYELRKIPEQSIDLKNELSNNPKVRLAALKSRLRDLVEMRNIKKVCDSEENVPDQAKSEEESTMDVINNSNEIQTSLEKENKLQISKDAIIEEMQRRLDDCLKSARKAQDDNKIDQTDAVDSFEYDSKEADESEMEDSIAETSDNMNEQISHEEVNHTYKVDTPNLQQSTENNNAQHSVLEQENNGLATFKNDILKKLENIKKSIKSKLQDTDTITKSLISQPINEKTNVSQDLNNSDLDSESNQNMAVTVTSQPSNEKDITIQDLQNLSDSLLKEENKIKASTTPLSVEDEAVFEENNENKDYDLNEDKSASSELDLIDTEIDESNASSEDEEPITNESNLDEKQENNPKSCKHTNFQTSDSKDNDNNELGSDNTLLKDSETNEMSSQASNFKYNSIIPLNDNLKGPTLQDTFSLFKSPLQIPSLEEIKQGITDIIDAGQKESEDFKQTEYDPLNESSNRNSVLSNPLQTSLLKSNYLGKPLTDRYLRPLENVRNNIGGYKSIFDTSLKPLITEPFANPSTLRSYPSLASDRPFYAGNKNLKASSDATGISSLDDITRFFQSQKHLTPTNINLPKTNLLNSQKVNSLTDDLKYRLDSMKPEFKQPNHGIQLLSKPRLEKDDFLQSMSRKHEDMKDKLQSLHLDFNDRLASMYKRLNDQKKIQSINIPTLKAKDNSLGLSKSVPNKETSRNLNSNGSNLDNNYLSQPQLIQDHRLMKKKLTPKPYSIHKVKANTGPLKENENIHINKYPKLSDKHKLNMNKQKNFTPISKVKISFTTPKPLLTSSTKVQNKDPIKIPSKLSDNGRNANLNTNLKDISKALRSRFQQLSDSNHSPSEIIETKQLNEDSTNPNFGLTSANNQPKMNNKQDSNIIPNLKETQQYNDKSIPKKMENPLIYNLRDALKARLQNITKTHAKTSKNPVESTNVRENDAIVSPSNLKTSVLSNPLIENTSYKCENLGKRSSKGTRDRKCAERVIDGKSVVCVCNETYCDTRTRDVPDKGSYISYTSSQGGSRFKKKVGKLLNKRSKKAKYEYELDTGTKYQTIEGFGTAATGSAGYNLNTLPAAAQDNLIRSYFSEEGLEYNMLRVPIGGCDFSLIEHAYNELPLDDCQLTNYSLTCEDLNYKIPAIKKMMEVSKTPIHIVASTWSPPKWMKYFNEHSPNCGFLKTEYFQTYADYHLKFLVEYSSRGIPVWAITTTNEPSVASTNIPVTTCLGWTTNQIGKWIVENLGPTIRNSCHKDTKILALDDHRFTIATDFYDIIRDHPKVLDYIDGLALHWYYDKDVPVQTLQKFQQNYPNLFTLSTEACEGYQLYAKKKVDLGSWQRAENYIKDIIQNLNNNVVGWLDWNFCLDTNGGPNCMKNFVDSPIIVDSERREFVKEPMFYAMGHFSKFIPRGSRRIGVKANCSPKCIDEAAFLTSRNTIVFVVYNDSDKATKISVKIGEREIPLKLEAKSITTVEFNNDDCKCKSNSTAVTVYASSKPVVLKLKAPRISIQI</sequence>
<dbReference type="Gene3D" id="3.20.20.80">
    <property type="entry name" value="Glycosidases"/>
    <property type="match status" value="1"/>
</dbReference>
<feature type="compositionally biased region" description="Polar residues" evidence="7">
    <location>
        <begin position="572"/>
        <end position="584"/>
    </location>
</feature>
<comment type="catalytic activity">
    <reaction evidence="1">
        <text>a beta-D-glucosyl-(1&lt;-&gt;1')-N-acylsphing-4-enine + H2O = an N-acylsphing-4-enine + D-glucose</text>
        <dbReference type="Rhea" id="RHEA:13269"/>
        <dbReference type="ChEBI" id="CHEBI:4167"/>
        <dbReference type="ChEBI" id="CHEBI:15377"/>
        <dbReference type="ChEBI" id="CHEBI:22801"/>
        <dbReference type="ChEBI" id="CHEBI:52639"/>
        <dbReference type="EC" id="3.2.1.45"/>
    </reaction>
    <physiologicalReaction direction="left-to-right" evidence="1">
        <dbReference type="Rhea" id="RHEA:13270"/>
    </physiologicalReaction>
</comment>
<feature type="region of interest" description="Disordered" evidence="7">
    <location>
        <begin position="449"/>
        <end position="483"/>
    </location>
</feature>
<feature type="region of interest" description="Disordered" evidence="7">
    <location>
        <begin position="514"/>
        <end position="608"/>
    </location>
</feature>
<dbReference type="PRINTS" id="PR00843">
    <property type="entry name" value="GLHYDRLASE30"/>
</dbReference>
<dbReference type="Pfam" id="PF02055">
    <property type="entry name" value="Glyco_hydro_30"/>
    <property type="match status" value="1"/>
</dbReference>
<dbReference type="InterPro" id="IPR033452">
    <property type="entry name" value="GH30_C"/>
</dbReference>
<proteinExistence type="inferred from homology"/>
<feature type="compositionally biased region" description="Polar residues" evidence="7">
    <location>
        <begin position="900"/>
        <end position="909"/>
    </location>
</feature>
<feature type="compositionally biased region" description="Basic and acidic residues" evidence="7">
    <location>
        <begin position="522"/>
        <end position="535"/>
    </location>
</feature>
<dbReference type="InterPro" id="IPR033453">
    <property type="entry name" value="Glyco_hydro_30_TIM-barrel"/>
</dbReference>
<dbReference type="SUPFAM" id="SSF51445">
    <property type="entry name" value="(Trans)glycosidases"/>
    <property type="match status" value="1"/>
</dbReference>
<feature type="compositionally biased region" description="Polar residues" evidence="7">
    <location>
        <begin position="1"/>
        <end position="12"/>
    </location>
</feature>
<evidence type="ECO:0000259" key="9">
    <source>
        <dbReference type="Pfam" id="PF17189"/>
    </source>
</evidence>
<feature type="compositionally biased region" description="Polar residues" evidence="7">
    <location>
        <begin position="449"/>
        <end position="479"/>
    </location>
</feature>
<dbReference type="GO" id="GO:0004348">
    <property type="term" value="F:glucosylceramidase activity"/>
    <property type="evidence" value="ECO:0007669"/>
    <property type="project" value="UniProtKB-EC"/>
</dbReference>
<dbReference type="RefSeq" id="XP_013167367.1">
    <property type="nucleotide sequence ID" value="XM_013311913.1"/>
</dbReference>
<comment type="similarity">
    <text evidence="2 6">Belongs to the glycosyl hydrolase 30 family.</text>
</comment>
<gene>
    <name evidence="10" type="primary">LOC106117551</name>
</gene>
<dbReference type="Pfam" id="PF17189">
    <property type="entry name" value="Glyco_hydro_30C"/>
    <property type="match status" value="1"/>
</dbReference>
<dbReference type="InterPro" id="IPR017853">
    <property type="entry name" value="GH"/>
</dbReference>
<dbReference type="KEGG" id="pxu:106117551"/>
<evidence type="ECO:0000256" key="7">
    <source>
        <dbReference type="SAM" id="MobiDB-lite"/>
    </source>
</evidence>
<evidence type="ECO:0000256" key="5">
    <source>
        <dbReference type="ARBA" id="ARBA00022801"/>
    </source>
</evidence>
<feature type="compositionally biased region" description="Low complexity" evidence="7">
    <location>
        <begin position="914"/>
        <end position="926"/>
    </location>
</feature>
<dbReference type="GO" id="GO:0016020">
    <property type="term" value="C:membrane"/>
    <property type="evidence" value="ECO:0007669"/>
    <property type="project" value="GOC"/>
</dbReference>
<dbReference type="PANTHER" id="PTHR11069">
    <property type="entry name" value="GLUCOSYLCERAMIDASE"/>
    <property type="match status" value="1"/>
</dbReference>
<dbReference type="GO" id="GO:0006680">
    <property type="term" value="P:glucosylceramide catabolic process"/>
    <property type="evidence" value="ECO:0007669"/>
    <property type="project" value="TreeGrafter"/>
</dbReference>